<dbReference type="Gene3D" id="3.10.110.10">
    <property type="entry name" value="Ubiquitin Conjugating Enzyme"/>
    <property type="match status" value="2"/>
</dbReference>
<evidence type="ECO:0000313" key="2">
    <source>
        <dbReference type="EMBL" id="ELR13669.1"/>
    </source>
</evidence>
<dbReference type="KEGG" id="acan:ACA1_038540"/>
<dbReference type="SUPFAM" id="SSF54495">
    <property type="entry name" value="UBC-like"/>
    <property type="match status" value="2"/>
</dbReference>
<dbReference type="EMBL" id="KB008087">
    <property type="protein sequence ID" value="ELR13669.1"/>
    <property type="molecule type" value="Genomic_DNA"/>
</dbReference>
<evidence type="ECO:0000313" key="3">
    <source>
        <dbReference type="Proteomes" id="UP000011083"/>
    </source>
</evidence>
<dbReference type="GeneID" id="14914194"/>
<proteinExistence type="predicted"/>
<keyword evidence="3" id="KW-1185">Reference proteome</keyword>
<dbReference type="PANTHER" id="PTHR24067">
    <property type="entry name" value="UBIQUITIN-CONJUGATING ENZYME E2"/>
    <property type="match status" value="1"/>
</dbReference>
<feature type="domain" description="UBC core" evidence="1">
    <location>
        <begin position="8"/>
        <end position="182"/>
    </location>
</feature>
<dbReference type="InterPro" id="IPR016135">
    <property type="entry name" value="UBQ-conjugating_enzyme/RWD"/>
</dbReference>
<dbReference type="RefSeq" id="XP_004335682.1">
    <property type="nucleotide sequence ID" value="XM_004335634.1"/>
</dbReference>
<dbReference type="STRING" id="1257118.L8GLG9"/>
<dbReference type="OMA" id="SKLFWGS"/>
<reference evidence="2 3" key="1">
    <citation type="journal article" date="2013" name="Genome Biol.">
        <title>Genome of Acanthamoeba castellanii highlights extensive lateral gene transfer and early evolution of tyrosine kinase signaling.</title>
        <authorList>
            <person name="Clarke M."/>
            <person name="Lohan A.J."/>
            <person name="Liu B."/>
            <person name="Lagkouvardos I."/>
            <person name="Roy S."/>
            <person name="Zafar N."/>
            <person name="Bertelli C."/>
            <person name="Schilde C."/>
            <person name="Kianianmomeni A."/>
            <person name="Burglin T.R."/>
            <person name="Frech C."/>
            <person name="Turcotte B."/>
            <person name="Kopec K.O."/>
            <person name="Synnott J.M."/>
            <person name="Choo C."/>
            <person name="Paponov I."/>
            <person name="Finkler A."/>
            <person name="Soon Heng Tan C."/>
            <person name="Hutchins A.P."/>
            <person name="Weinmeier T."/>
            <person name="Rattei T."/>
            <person name="Chu J.S."/>
            <person name="Gimenez G."/>
            <person name="Irimia M."/>
            <person name="Rigden D.J."/>
            <person name="Fitzpatrick D.A."/>
            <person name="Lorenzo-Morales J."/>
            <person name="Bateman A."/>
            <person name="Chiu C.H."/>
            <person name="Tang P."/>
            <person name="Hegemann P."/>
            <person name="Fromm H."/>
            <person name="Raoult D."/>
            <person name="Greub G."/>
            <person name="Miranda-Saavedra D."/>
            <person name="Chen N."/>
            <person name="Nash P."/>
            <person name="Ginger M.L."/>
            <person name="Horn M."/>
            <person name="Schaap P."/>
            <person name="Caler L."/>
            <person name="Loftus B."/>
        </authorList>
    </citation>
    <scope>NUCLEOTIDE SEQUENCE [LARGE SCALE GENOMIC DNA]</scope>
    <source>
        <strain evidence="2 3">Neff</strain>
    </source>
</reference>
<accession>L8GLG9</accession>
<dbReference type="PROSITE" id="PS50127">
    <property type="entry name" value="UBC_2"/>
    <property type="match status" value="2"/>
</dbReference>
<evidence type="ECO:0000259" key="1">
    <source>
        <dbReference type="PROSITE" id="PS50127"/>
    </source>
</evidence>
<dbReference type="InterPro" id="IPR050113">
    <property type="entry name" value="Ub_conjugating_enzyme"/>
</dbReference>
<organism evidence="2 3">
    <name type="scientific">Acanthamoeba castellanii (strain ATCC 30010 / Neff)</name>
    <dbReference type="NCBI Taxonomy" id="1257118"/>
    <lineage>
        <taxon>Eukaryota</taxon>
        <taxon>Amoebozoa</taxon>
        <taxon>Discosea</taxon>
        <taxon>Longamoebia</taxon>
        <taxon>Centramoebida</taxon>
        <taxon>Acanthamoebidae</taxon>
        <taxon>Acanthamoeba</taxon>
    </lineage>
</organism>
<dbReference type="AlphaFoldDB" id="L8GLG9"/>
<name>L8GLG9_ACACF</name>
<feature type="domain" description="UBC core" evidence="1">
    <location>
        <begin position="282"/>
        <end position="433"/>
    </location>
</feature>
<dbReference type="Pfam" id="PF00179">
    <property type="entry name" value="UQ_con"/>
    <property type="match status" value="2"/>
</dbReference>
<gene>
    <name evidence="2" type="ORF">ACA1_038540</name>
</gene>
<protein>
    <submittedName>
        <fullName evidence="2">Ubiquitinconjugating enzyme subfamily protein</fullName>
    </submittedName>
</protein>
<dbReference type="Proteomes" id="UP000011083">
    <property type="component" value="Unassembled WGS sequence"/>
</dbReference>
<dbReference type="OrthoDB" id="1926878at2759"/>
<sequence>MQKDTRTTAHGRIQKDLREVNDKLNPDSPPIFALPVGDSLDHVDALIMGPPETPYSFGFFRFDMQFPSTYPNTPPKVLMYELHLLYAAIFARTHPFHRSYGLTTFIRAVCLSILGTWSGESEDEWRSSYSINYVLSAIQSLIMTAKPYHNEPGYEEGGEHDNPEEINAYSDKITHEVMRIAVCGMVEDAILGRNEPWNELIKHQFLLWFDNYLSTAERELARGLEGQEFRPMPFEFDGNTAAGKYNYTNIIARLKDLKSRIDRETEEWKEKGKVFTKKETGWKYYQLMEEAEKFKSGKVTLEGVSAAPVEDDNLYHWQASIFGPDGSPWEGGFYNVDIIFSEDEAPPRVRFITEMFHPHVTSDGIPFYLVAPARRGLVATILTAIIKLLKANPNPSPATWANVQAAKMYFSNDDEVKKEYRKKVARLVRKSVEGDE</sequence>
<dbReference type="InterPro" id="IPR000608">
    <property type="entry name" value="UBC"/>
</dbReference>
<dbReference type="SMART" id="SM00212">
    <property type="entry name" value="UBCc"/>
    <property type="match status" value="2"/>
</dbReference>
<dbReference type="VEuPathDB" id="AmoebaDB:ACA1_038540"/>